<dbReference type="NCBIfam" id="NF002490">
    <property type="entry name" value="PRK01777.1"/>
    <property type="match status" value="1"/>
</dbReference>
<dbReference type="PANTHER" id="PTHR37483">
    <property type="entry name" value="UPF0125 PROTEIN RATB"/>
    <property type="match status" value="1"/>
</dbReference>
<organism evidence="3 4">
    <name type="scientific">Marinospirillum alkaliphilum DSM 21637</name>
    <dbReference type="NCBI Taxonomy" id="1122209"/>
    <lineage>
        <taxon>Bacteria</taxon>
        <taxon>Pseudomonadati</taxon>
        <taxon>Pseudomonadota</taxon>
        <taxon>Gammaproteobacteria</taxon>
        <taxon>Oceanospirillales</taxon>
        <taxon>Oceanospirillaceae</taxon>
        <taxon>Marinospirillum</taxon>
    </lineage>
</organism>
<dbReference type="InterPro" id="IPR005346">
    <property type="entry name" value="RnfH"/>
</dbReference>
<dbReference type="RefSeq" id="WP_072324284.1">
    <property type="nucleotide sequence ID" value="NZ_FPJW01000001.1"/>
</dbReference>
<dbReference type="Proteomes" id="UP000182350">
    <property type="component" value="Unassembled WGS sequence"/>
</dbReference>
<dbReference type="AlphaFoldDB" id="A0A1K1TAP9"/>
<evidence type="ECO:0000313" key="4">
    <source>
        <dbReference type="Proteomes" id="UP000182350"/>
    </source>
</evidence>
<dbReference type="SUPFAM" id="SSF54285">
    <property type="entry name" value="MoaD/ThiS"/>
    <property type="match status" value="1"/>
</dbReference>
<dbReference type="PANTHER" id="PTHR37483:SF1">
    <property type="entry name" value="UPF0125 PROTEIN RATB"/>
    <property type="match status" value="1"/>
</dbReference>
<evidence type="ECO:0000256" key="1">
    <source>
        <dbReference type="ARBA" id="ARBA00010645"/>
    </source>
</evidence>
<evidence type="ECO:0000256" key="2">
    <source>
        <dbReference type="HAMAP-Rule" id="MF_00460"/>
    </source>
</evidence>
<dbReference type="HAMAP" id="MF_00460">
    <property type="entry name" value="UPF0125_RnfH"/>
    <property type="match status" value="1"/>
</dbReference>
<dbReference type="InterPro" id="IPR016155">
    <property type="entry name" value="Mopterin_synth/thiamin_S_b"/>
</dbReference>
<name>A0A1K1TAP9_9GAMM</name>
<dbReference type="STRING" id="1122209.SAMN02745752_00006"/>
<dbReference type="Pfam" id="PF03658">
    <property type="entry name" value="Ub-RnfH"/>
    <property type="match status" value="1"/>
</dbReference>
<reference evidence="3 4" key="1">
    <citation type="submission" date="2016-11" db="EMBL/GenBank/DDBJ databases">
        <authorList>
            <person name="Jaros S."/>
            <person name="Januszkiewicz K."/>
            <person name="Wedrychowicz H."/>
        </authorList>
    </citation>
    <scope>NUCLEOTIDE SEQUENCE [LARGE SCALE GENOMIC DNA]</scope>
    <source>
        <strain evidence="3 4">DSM 21637</strain>
    </source>
</reference>
<dbReference type="EMBL" id="FPJW01000001">
    <property type="protein sequence ID" value="SFW97586.1"/>
    <property type="molecule type" value="Genomic_DNA"/>
</dbReference>
<protein>
    <recommendedName>
        <fullName evidence="2">UPF0125 protein SAMN02745752_00006</fullName>
    </recommendedName>
</protein>
<accession>A0A1K1TAP9</accession>
<proteinExistence type="inferred from homology"/>
<keyword evidence="4" id="KW-1185">Reference proteome</keyword>
<gene>
    <name evidence="3" type="ORF">SAMN02745752_00006</name>
</gene>
<dbReference type="OrthoDB" id="9796575at2"/>
<dbReference type="InterPro" id="IPR037021">
    <property type="entry name" value="RnfH_sf"/>
</dbReference>
<evidence type="ECO:0000313" key="3">
    <source>
        <dbReference type="EMBL" id="SFW97586.1"/>
    </source>
</evidence>
<sequence>MQISIAYSSNSGEQSWSDLQVEEGANVEQAIQASGILARYPEINLETQKVGIFGKLVKLEQQLQEFDRIEIYRPIIADPKLVPRRKTADASEDD</sequence>
<dbReference type="Gene3D" id="3.10.20.280">
    <property type="entry name" value="RnfH-like"/>
    <property type="match status" value="1"/>
</dbReference>
<comment type="similarity">
    <text evidence="1 2">Belongs to the UPF0125 (RnfH) family.</text>
</comment>